<dbReference type="InterPro" id="IPR027469">
    <property type="entry name" value="Cation_efflux_TMD_sf"/>
</dbReference>
<name>A0A1E4TIP1_9ASCO</name>
<evidence type="ECO:0000313" key="10">
    <source>
        <dbReference type="Proteomes" id="UP000095023"/>
    </source>
</evidence>
<comment type="subcellular location">
    <subcellularLocation>
        <location evidence="6">Endoplasmic reticulum membrane</location>
        <topology evidence="6">Multi-pass membrane protein</topology>
    </subcellularLocation>
    <subcellularLocation>
        <location evidence="1">Membrane</location>
        <topology evidence="1">Multi-pass membrane protein</topology>
    </subcellularLocation>
</comment>
<feature type="transmembrane region" description="Helical" evidence="6">
    <location>
        <begin position="351"/>
        <end position="373"/>
    </location>
</feature>
<accession>A0A1E4TIP1</accession>
<evidence type="ECO:0000256" key="3">
    <source>
        <dbReference type="ARBA" id="ARBA00022692"/>
    </source>
</evidence>
<feature type="transmembrane region" description="Helical" evidence="6">
    <location>
        <begin position="442"/>
        <end position="466"/>
    </location>
</feature>
<dbReference type="GO" id="GO:0005385">
    <property type="term" value="F:zinc ion transmembrane transporter activity"/>
    <property type="evidence" value="ECO:0007669"/>
    <property type="project" value="UniProtKB-UniRule"/>
</dbReference>
<keyword evidence="10" id="KW-1185">Reference proteome</keyword>
<protein>
    <recommendedName>
        <fullName evidence="6">Zinc transporter</fullName>
    </recommendedName>
</protein>
<keyword evidence="6" id="KW-0406">Ion transport</keyword>
<keyword evidence="2 6" id="KW-0813">Transport</keyword>
<evidence type="ECO:0000256" key="2">
    <source>
        <dbReference type="ARBA" id="ARBA00022448"/>
    </source>
</evidence>
<dbReference type="GO" id="GO:0031410">
    <property type="term" value="C:cytoplasmic vesicle"/>
    <property type="evidence" value="ECO:0007669"/>
    <property type="project" value="TreeGrafter"/>
</dbReference>
<evidence type="ECO:0000256" key="7">
    <source>
        <dbReference type="SAM" id="MobiDB-lite"/>
    </source>
</evidence>
<keyword evidence="4 6" id="KW-1133">Transmembrane helix</keyword>
<dbReference type="Pfam" id="PF01545">
    <property type="entry name" value="Cation_efflux"/>
    <property type="match status" value="1"/>
</dbReference>
<dbReference type="PANTHER" id="PTHR45755:SF5">
    <property type="entry name" value="ZINC TRANSPORTER"/>
    <property type="match status" value="1"/>
</dbReference>
<evidence type="ECO:0000256" key="4">
    <source>
        <dbReference type="ARBA" id="ARBA00022989"/>
    </source>
</evidence>
<evidence type="ECO:0000256" key="5">
    <source>
        <dbReference type="ARBA" id="ARBA00023136"/>
    </source>
</evidence>
<feature type="compositionally biased region" description="Basic and acidic residues" evidence="7">
    <location>
        <begin position="1"/>
        <end position="14"/>
    </location>
</feature>
<dbReference type="Proteomes" id="UP000095023">
    <property type="component" value="Unassembled WGS sequence"/>
</dbReference>
<feature type="region of interest" description="Disordered" evidence="7">
    <location>
        <begin position="1"/>
        <end position="75"/>
    </location>
</feature>
<dbReference type="InterPro" id="IPR058533">
    <property type="entry name" value="Cation_efflux_TM"/>
</dbReference>
<dbReference type="GO" id="GO:0006882">
    <property type="term" value="P:intracellular zinc ion homeostasis"/>
    <property type="evidence" value="ECO:0007669"/>
    <property type="project" value="InterPro"/>
</dbReference>
<keyword evidence="6" id="KW-0256">Endoplasmic reticulum</keyword>
<dbReference type="GO" id="GO:0005794">
    <property type="term" value="C:Golgi apparatus"/>
    <property type="evidence" value="ECO:0007669"/>
    <property type="project" value="TreeGrafter"/>
</dbReference>
<feature type="compositionally biased region" description="Polar residues" evidence="7">
    <location>
        <begin position="26"/>
        <end position="40"/>
    </location>
</feature>
<keyword evidence="3 6" id="KW-0812">Transmembrane</keyword>
<dbReference type="EMBL" id="KV453841">
    <property type="protein sequence ID" value="ODV91630.1"/>
    <property type="molecule type" value="Genomic_DNA"/>
</dbReference>
<feature type="transmembrane region" description="Helical" evidence="6">
    <location>
        <begin position="413"/>
        <end position="430"/>
    </location>
</feature>
<dbReference type="AlphaFoldDB" id="A0A1E4TIP1"/>
<proteinExistence type="inferred from homology"/>
<feature type="compositionally biased region" description="Low complexity" evidence="7">
    <location>
        <begin position="41"/>
        <end position="54"/>
    </location>
</feature>
<feature type="domain" description="Cation efflux protein transmembrane" evidence="8">
    <location>
        <begin position="250"/>
        <end position="454"/>
    </location>
</feature>
<comment type="similarity">
    <text evidence="6">Belongs to the cation diffusion facilitator (CDF) transporter (TC 2.A.4) family. SLC30A subfamily.</text>
</comment>
<feature type="transmembrane region" description="Helical" evidence="6">
    <location>
        <begin position="266"/>
        <end position="284"/>
    </location>
</feature>
<dbReference type="Gene3D" id="1.20.1510.10">
    <property type="entry name" value="Cation efflux protein transmembrane domain"/>
    <property type="match status" value="1"/>
</dbReference>
<evidence type="ECO:0000259" key="8">
    <source>
        <dbReference type="Pfam" id="PF01545"/>
    </source>
</evidence>
<dbReference type="GO" id="GO:0005789">
    <property type="term" value="C:endoplasmic reticulum membrane"/>
    <property type="evidence" value="ECO:0007669"/>
    <property type="project" value="UniProtKB-SubCell"/>
</dbReference>
<gene>
    <name evidence="9" type="ORF">CANCADRAFT_30000</name>
</gene>
<dbReference type="OrthoDB" id="5382797at2759"/>
<evidence type="ECO:0000256" key="6">
    <source>
        <dbReference type="RuleBase" id="RU369017"/>
    </source>
</evidence>
<dbReference type="SUPFAM" id="SSF161111">
    <property type="entry name" value="Cation efflux protein transmembrane domain-like"/>
    <property type="match status" value="1"/>
</dbReference>
<comment type="function">
    <text evidence="6">Functions as a zinc transporter.</text>
</comment>
<organism evidence="9 10">
    <name type="scientific">Tortispora caseinolytica NRRL Y-17796</name>
    <dbReference type="NCBI Taxonomy" id="767744"/>
    <lineage>
        <taxon>Eukaryota</taxon>
        <taxon>Fungi</taxon>
        <taxon>Dikarya</taxon>
        <taxon>Ascomycota</taxon>
        <taxon>Saccharomycotina</taxon>
        <taxon>Trigonopsidomycetes</taxon>
        <taxon>Trigonopsidales</taxon>
        <taxon>Trigonopsidaceae</taxon>
        <taxon>Tortispora</taxon>
    </lineage>
</organism>
<feature type="transmembrane region" description="Helical" evidence="6">
    <location>
        <begin position="237"/>
        <end position="254"/>
    </location>
</feature>
<evidence type="ECO:0000313" key="9">
    <source>
        <dbReference type="EMBL" id="ODV91630.1"/>
    </source>
</evidence>
<reference evidence="10" key="1">
    <citation type="submission" date="2016-02" db="EMBL/GenBank/DDBJ databases">
        <title>Comparative genomics of biotechnologically important yeasts.</title>
        <authorList>
            <consortium name="DOE Joint Genome Institute"/>
            <person name="Riley R."/>
            <person name="Haridas S."/>
            <person name="Wolfe K.H."/>
            <person name="Lopes M.R."/>
            <person name="Hittinger C.T."/>
            <person name="Goker M."/>
            <person name="Salamov A."/>
            <person name="Wisecaver J."/>
            <person name="Long T.M."/>
            <person name="Aerts A.L."/>
            <person name="Barry K."/>
            <person name="Choi C."/>
            <person name="Clum A."/>
            <person name="Coughlan A.Y."/>
            <person name="Deshpande S."/>
            <person name="Douglass A.P."/>
            <person name="Hanson S.J."/>
            <person name="Klenk H.-P."/>
            <person name="Labutti K."/>
            <person name="Lapidus A."/>
            <person name="Lindquist E."/>
            <person name="Lipzen A."/>
            <person name="Meier-Kolthoff J.P."/>
            <person name="Ohm R.A."/>
            <person name="Otillar R.P."/>
            <person name="Pangilinan J."/>
            <person name="Peng Y."/>
            <person name="Rokas A."/>
            <person name="Rosa C.A."/>
            <person name="Scheuner C."/>
            <person name="Sibirny A.A."/>
            <person name="Slot J.C."/>
            <person name="Stielow J.B."/>
            <person name="Sun H."/>
            <person name="Kurtzman C.P."/>
            <person name="Blackwell M."/>
            <person name="Jeffries T.W."/>
            <person name="Grigoriev I.V."/>
        </authorList>
    </citation>
    <scope>NUCLEOTIDE SEQUENCE [LARGE SCALE GENOMIC DNA]</scope>
    <source>
        <strain evidence="10">NRRL Y-17796</strain>
    </source>
</reference>
<sequence>MDQDGPRLDIDHHHMPPPPAPAPAPSSLTQETISESSSIRSNMPPSAPISMPSPTKSHFAAPFNPSMTPPDFLEQLEDFPSLEMRSYQPSSLPVIVDDRVSRLDDFHAMPPPPPSLARSYSRSPSPAKLARLEPYSHSPYLLPTSQFRSLSPARAGSPVRQPSPVIASQPFDFSSTALLSTPKTSQRKGHRYKQSSVSINFYPDAPVRAPLPVPLSRPIPNFKECVESCTKDQKLRFLWCLLHSLIALECFWYGTGSLALTTLSHLVFYDAISAFLSTLVDIFGNFEAWKLSSIRHPFGLERIEVLAGIAMSVILAFIGTDVFSHAIQGLIASDDHGHGHSHHSHLTPAITYKAMDASVFAALIATVMSALVLQNHSRIGRAVRFLPVHSLEKSHDSKPPIPERVANMLTNPAHFLTLSCCCAVFLLSALPKSWFSAADKTLALIMCVCMFVSGSVFTIALCRIILMASPDPGKVTSALEQIGKLPEVQSISKLRSWRVNYRLFIVSMSLEVTCDVEEYDALRKRVLDIVEHTIMKNNEGATSETTIDITPAD</sequence>
<feature type="transmembrane region" description="Helical" evidence="6">
    <location>
        <begin position="305"/>
        <end position="331"/>
    </location>
</feature>
<dbReference type="GO" id="GO:1904257">
    <property type="term" value="P:zinc ion import into Golgi lumen"/>
    <property type="evidence" value="ECO:0007669"/>
    <property type="project" value="TreeGrafter"/>
</dbReference>
<evidence type="ECO:0000256" key="1">
    <source>
        <dbReference type="ARBA" id="ARBA00004141"/>
    </source>
</evidence>
<dbReference type="PANTHER" id="PTHR45755">
    <property type="match status" value="1"/>
</dbReference>
<keyword evidence="5 6" id="KW-0472">Membrane</keyword>
<dbReference type="InterPro" id="IPR045316">
    <property type="entry name" value="Msc2-like"/>
</dbReference>